<dbReference type="AlphaFoldDB" id="A0A7C8FS97"/>
<dbReference type="SUPFAM" id="SSF52218">
    <property type="entry name" value="Flavoproteins"/>
    <property type="match status" value="1"/>
</dbReference>
<dbReference type="EMBL" id="WBKA01000005">
    <property type="protein sequence ID" value="KAB1631654.1"/>
    <property type="molecule type" value="Genomic_DNA"/>
</dbReference>
<sequence>MPQTPVYFYSSASGLVRRFATHLERPVFDLADPAVRNSEADGPWVLLTPSYKAGSSHNDTLPKAVLVFLASPVNRRRMVGVIGSGNRNFGVHYQAAARQIAARSGRPMLFEFELSGTPEDVACCREILSDLDAALTARHARPQRAASEQGDPEQAPPEQATPEQAPPEQATPEQATPEQTAPEQGGPGEERR</sequence>
<protein>
    <submittedName>
        <fullName evidence="2">Class Ib ribonucleoside-diphosphate reductase assembly flavoprotein NrdI</fullName>
    </submittedName>
</protein>
<dbReference type="Gene3D" id="3.40.50.360">
    <property type="match status" value="1"/>
</dbReference>
<dbReference type="Pfam" id="PF07972">
    <property type="entry name" value="Flavodoxin_NdrI"/>
    <property type="match status" value="1"/>
</dbReference>
<evidence type="ECO:0000313" key="3">
    <source>
        <dbReference type="Proteomes" id="UP000481339"/>
    </source>
</evidence>
<dbReference type="NCBIfam" id="TIGR00333">
    <property type="entry name" value="nrdI"/>
    <property type="match status" value="1"/>
</dbReference>
<dbReference type="PANTHER" id="PTHR37297:SF1">
    <property type="entry name" value="PROTEIN NRDI"/>
    <property type="match status" value="1"/>
</dbReference>
<dbReference type="PANTHER" id="PTHR37297">
    <property type="entry name" value="PROTEIN NRDI"/>
    <property type="match status" value="1"/>
</dbReference>
<dbReference type="RefSeq" id="WP_158036508.1">
    <property type="nucleotide sequence ID" value="NZ_BAAAZV010000011.1"/>
</dbReference>
<name>A0A7C8FS97_9MICO</name>
<dbReference type="OrthoDB" id="350535at2"/>
<organism evidence="2 3">
    <name type="scientific">Pseudoclavibacter caeni</name>
    <dbReference type="NCBI Taxonomy" id="908846"/>
    <lineage>
        <taxon>Bacteria</taxon>
        <taxon>Bacillati</taxon>
        <taxon>Actinomycetota</taxon>
        <taxon>Actinomycetes</taxon>
        <taxon>Micrococcales</taxon>
        <taxon>Microbacteriaceae</taxon>
        <taxon>Pseudoclavibacter</taxon>
    </lineage>
</organism>
<feature type="compositionally biased region" description="Low complexity" evidence="1">
    <location>
        <begin position="152"/>
        <end position="184"/>
    </location>
</feature>
<dbReference type="InterPro" id="IPR004465">
    <property type="entry name" value="RNR_NrdI"/>
</dbReference>
<dbReference type="GO" id="GO:0010181">
    <property type="term" value="F:FMN binding"/>
    <property type="evidence" value="ECO:0007669"/>
    <property type="project" value="InterPro"/>
</dbReference>
<evidence type="ECO:0000313" key="2">
    <source>
        <dbReference type="EMBL" id="KAB1631654.1"/>
    </source>
</evidence>
<keyword evidence="3" id="KW-1185">Reference proteome</keyword>
<evidence type="ECO:0000256" key="1">
    <source>
        <dbReference type="SAM" id="MobiDB-lite"/>
    </source>
</evidence>
<dbReference type="Proteomes" id="UP000481339">
    <property type="component" value="Unassembled WGS sequence"/>
</dbReference>
<gene>
    <name evidence="2" type="primary">nrdI</name>
    <name evidence="2" type="ORF">F8O02_06825</name>
</gene>
<accession>A0A7C8FS97</accession>
<proteinExistence type="predicted"/>
<comment type="caution">
    <text evidence="2">The sequence shown here is derived from an EMBL/GenBank/DDBJ whole genome shotgun (WGS) entry which is preliminary data.</text>
</comment>
<reference evidence="2 3" key="1">
    <citation type="submission" date="2019-09" db="EMBL/GenBank/DDBJ databases">
        <title>Phylogeny of genus Pseudoclavibacter and closely related genus.</title>
        <authorList>
            <person name="Li Y."/>
        </authorList>
    </citation>
    <scope>NUCLEOTIDE SEQUENCE [LARGE SCALE GENOMIC DNA]</scope>
    <source>
        <strain evidence="2 3">JCM 16921</strain>
    </source>
</reference>
<feature type="region of interest" description="Disordered" evidence="1">
    <location>
        <begin position="138"/>
        <end position="192"/>
    </location>
</feature>
<dbReference type="InterPro" id="IPR029039">
    <property type="entry name" value="Flavoprotein-like_sf"/>
</dbReference>